<feature type="transmembrane region" description="Helical" evidence="2">
    <location>
        <begin position="433"/>
        <end position="457"/>
    </location>
</feature>
<dbReference type="EMBL" id="KK100917">
    <property type="protein sequence ID" value="KIZ03086.1"/>
    <property type="molecule type" value="Genomic_DNA"/>
</dbReference>
<gene>
    <name evidence="4" type="ORF">MNEG_4870</name>
</gene>
<dbReference type="AlphaFoldDB" id="A0A0D2NCK0"/>
<keyword evidence="3" id="KW-0732">Signal</keyword>
<sequence length="500" mass="51671">MKAGAMLWRGRRHAAAHALLAALLAAACGALVADAAMSQADVGAWREHLQQTAAISIGPDQMSPAMLAVLSHTYSTPLAAVQSSNVYTGGNARLRRVVADLAAGRPAKIVAVGGAATNGSDAAGRGRSDYLSLYVAFLSRAFPAAPIKFVRASAGLAPSAVVAGCFDKYVPADADLVLLEMTANDGAVMDTSVVSARQPKAYEILVRKILGGARKPALVLTQVGAGQGARRPPGLSIAVTGTRGEASPRTMPPGMGNATRPFYLTPESPQYAAVSGYYNLPYVSMRNALWPTGQLTPEGLMKTDAVNQTDGSTPFDAGHAAIADSLVYLTQRTAFDLQLIPFGEWDNKSIQDVPKKTMHFGMDDLNSLLVNATCAWVRNASVAEYCPADLKEMCELDYSSWAAAKASYARSVKSTFKVEDGAAPSTGSGKGAVIGGAVGGVLGAIAVISGVAAFIVAKKKKRNQALKEAVQARSERKASASVAANGPVSVTAAAASGAQC</sequence>
<feature type="chain" id="PRO_5002248500" description="SGNH hydrolase-type esterase domain-containing protein" evidence="3">
    <location>
        <begin position="36"/>
        <end position="500"/>
    </location>
</feature>
<evidence type="ECO:0000256" key="3">
    <source>
        <dbReference type="SAM" id="SignalP"/>
    </source>
</evidence>
<evidence type="ECO:0000313" key="5">
    <source>
        <dbReference type="Proteomes" id="UP000054498"/>
    </source>
</evidence>
<accession>A0A0D2NCK0</accession>
<evidence type="ECO:0008006" key="6">
    <source>
        <dbReference type="Google" id="ProtNLM"/>
    </source>
</evidence>
<proteinExistence type="predicted"/>
<dbReference type="PANTHER" id="PTHR34407">
    <property type="entry name" value="EXPRESSED PROTEIN"/>
    <property type="match status" value="1"/>
</dbReference>
<feature type="signal peptide" evidence="3">
    <location>
        <begin position="1"/>
        <end position="35"/>
    </location>
</feature>
<dbReference type="RefSeq" id="XP_013902105.1">
    <property type="nucleotide sequence ID" value="XM_014046651.1"/>
</dbReference>
<keyword evidence="5" id="KW-1185">Reference proteome</keyword>
<dbReference type="PROSITE" id="PS51257">
    <property type="entry name" value="PROKAR_LIPOPROTEIN"/>
    <property type="match status" value="1"/>
</dbReference>
<feature type="region of interest" description="Disordered" evidence="1">
    <location>
        <begin position="231"/>
        <end position="254"/>
    </location>
</feature>
<evidence type="ECO:0000313" key="4">
    <source>
        <dbReference type="EMBL" id="KIZ03086.1"/>
    </source>
</evidence>
<name>A0A0D2NCK0_9CHLO</name>
<dbReference type="Proteomes" id="UP000054498">
    <property type="component" value="Unassembled WGS sequence"/>
</dbReference>
<keyword evidence="2" id="KW-1133">Transmembrane helix</keyword>
<dbReference type="KEGG" id="mng:MNEG_4870"/>
<dbReference type="PANTHER" id="PTHR34407:SF1">
    <property type="entry name" value="SGNH HYDROLASE-TYPE ESTERASE DOMAIN-CONTAINING PROTEIN"/>
    <property type="match status" value="1"/>
</dbReference>
<keyword evidence="2" id="KW-0472">Membrane</keyword>
<dbReference type="GeneID" id="25737747"/>
<dbReference type="OrthoDB" id="544608at2759"/>
<keyword evidence="2" id="KW-0812">Transmembrane</keyword>
<evidence type="ECO:0000256" key="2">
    <source>
        <dbReference type="SAM" id="Phobius"/>
    </source>
</evidence>
<protein>
    <recommendedName>
        <fullName evidence="6">SGNH hydrolase-type esterase domain-containing protein</fullName>
    </recommendedName>
</protein>
<organism evidence="4 5">
    <name type="scientific">Monoraphidium neglectum</name>
    <dbReference type="NCBI Taxonomy" id="145388"/>
    <lineage>
        <taxon>Eukaryota</taxon>
        <taxon>Viridiplantae</taxon>
        <taxon>Chlorophyta</taxon>
        <taxon>core chlorophytes</taxon>
        <taxon>Chlorophyceae</taxon>
        <taxon>CS clade</taxon>
        <taxon>Sphaeropleales</taxon>
        <taxon>Selenastraceae</taxon>
        <taxon>Monoraphidium</taxon>
    </lineage>
</organism>
<evidence type="ECO:0000256" key="1">
    <source>
        <dbReference type="SAM" id="MobiDB-lite"/>
    </source>
</evidence>
<reference evidence="4 5" key="1">
    <citation type="journal article" date="2013" name="BMC Genomics">
        <title>Reconstruction of the lipid metabolism for the microalga Monoraphidium neglectum from its genome sequence reveals characteristics suitable for biofuel production.</title>
        <authorList>
            <person name="Bogen C."/>
            <person name="Al-Dilaimi A."/>
            <person name="Albersmeier A."/>
            <person name="Wichmann J."/>
            <person name="Grundmann M."/>
            <person name="Rupp O."/>
            <person name="Lauersen K.J."/>
            <person name="Blifernez-Klassen O."/>
            <person name="Kalinowski J."/>
            <person name="Goesmann A."/>
            <person name="Mussgnug J.H."/>
            <person name="Kruse O."/>
        </authorList>
    </citation>
    <scope>NUCLEOTIDE SEQUENCE [LARGE SCALE GENOMIC DNA]</scope>
    <source>
        <strain evidence="4 5">SAG 48.87</strain>
    </source>
</reference>